<keyword evidence="1" id="KW-0175">Coiled coil</keyword>
<evidence type="ECO:0000256" key="2">
    <source>
        <dbReference type="SAM" id="MobiDB-lite"/>
    </source>
</evidence>
<feature type="region of interest" description="Disordered" evidence="2">
    <location>
        <begin position="255"/>
        <end position="341"/>
    </location>
</feature>
<comment type="caution">
    <text evidence="3">The sequence shown here is derived from an EMBL/GenBank/DDBJ whole genome shotgun (WGS) entry which is preliminary data.</text>
</comment>
<gene>
    <name evidence="3" type="ORF">BSTOLATCC_MIC40750</name>
</gene>
<proteinExistence type="predicted"/>
<evidence type="ECO:0000256" key="1">
    <source>
        <dbReference type="SAM" id="Coils"/>
    </source>
</evidence>
<dbReference type="EMBL" id="CAJZBQ010000040">
    <property type="protein sequence ID" value="CAG9326321.1"/>
    <property type="molecule type" value="Genomic_DNA"/>
</dbReference>
<feature type="coiled-coil region" evidence="1">
    <location>
        <begin position="350"/>
        <end position="377"/>
    </location>
</feature>
<keyword evidence="4" id="KW-1185">Reference proteome</keyword>
<accession>A0AAU9JE34</accession>
<sequence>MEPFKISSEIEAIVHKYRLDEDSFSNYSFNQTTPIEIDNRKSVNKAPSNLHHSLQNSQSSINYSTILNESPDLVYREEEIQILKEKLIAAEYEKDKLLEENDELKKKNCPEKEGNSASSNLVIKQLQDKVNFLKSRCDFMESENKRLSEQYEIDKESWNIQVEHFKKQMECKNKENFGENSNKSLYEIIKTKEKENEELNGALNNYKDAIEKYQLKIEKIEGDLDNIKAEQDEKISRLEEENKFLKNKLLESKKCMKTHKSSKTTKRDKSRPSCTDKSLKKSQKERSVSAKRSNSSKRSTKSIKIPVVTIEKLKRSEKESTTTSERSSGSTPRRHGHVRVPSYLKKSKNANDKSSQMQDIENEISELNGRYRILLHLSQDDTYDLTSLRKELVEVASEIDRKSKILFSIRDENI</sequence>
<feature type="coiled-coil region" evidence="1">
    <location>
        <begin position="189"/>
        <end position="255"/>
    </location>
</feature>
<feature type="compositionally biased region" description="Basic residues" evidence="2">
    <location>
        <begin position="255"/>
        <end position="264"/>
    </location>
</feature>
<name>A0AAU9JE34_9CILI</name>
<feature type="coiled-coil region" evidence="1">
    <location>
        <begin position="80"/>
        <end position="150"/>
    </location>
</feature>
<protein>
    <submittedName>
        <fullName evidence="3">Uncharacterized protein</fullName>
    </submittedName>
</protein>
<dbReference type="AlphaFoldDB" id="A0AAU9JE34"/>
<feature type="compositionally biased region" description="Low complexity" evidence="2">
    <location>
        <begin position="321"/>
        <end position="331"/>
    </location>
</feature>
<feature type="compositionally biased region" description="Basic and acidic residues" evidence="2">
    <location>
        <begin position="277"/>
        <end position="288"/>
    </location>
</feature>
<organism evidence="3 4">
    <name type="scientific">Blepharisma stoltei</name>
    <dbReference type="NCBI Taxonomy" id="1481888"/>
    <lineage>
        <taxon>Eukaryota</taxon>
        <taxon>Sar</taxon>
        <taxon>Alveolata</taxon>
        <taxon>Ciliophora</taxon>
        <taxon>Postciliodesmatophora</taxon>
        <taxon>Heterotrichea</taxon>
        <taxon>Heterotrichida</taxon>
        <taxon>Blepharismidae</taxon>
        <taxon>Blepharisma</taxon>
    </lineage>
</organism>
<feature type="compositionally biased region" description="Basic and acidic residues" evidence="2">
    <location>
        <begin position="311"/>
        <end position="320"/>
    </location>
</feature>
<evidence type="ECO:0000313" key="4">
    <source>
        <dbReference type="Proteomes" id="UP001162131"/>
    </source>
</evidence>
<evidence type="ECO:0000313" key="3">
    <source>
        <dbReference type="EMBL" id="CAG9326321.1"/>
    </source>
</evidence>
<dbReference type="Proteomes" id="UP001162131">
    <property type="component" value="Unassembled WGS sequence"/>
</dbReference>
<reference evidence="3" key="1">
    <citation type="submission" date="2021-09" db="EMBL/GenBank/DDBJ databases">
        <authorList>
            <consortium name="AG Swart"/>
            <person name="Singh M."/>
            <person name="Singh A."/>
            <person name="Seah K."/>
            <person name="Emmerich C."/>
        </authorList>
    </citation>
    <scope>NUCLEOTIDE SEQUENCE</scope>
    <source>
        <strain evidence="3">ATCC30299</strain>
    </source>
</reference>